<dbReference type="GO" id="GO:0042781">
    <property type="term" value="F:3'-tRNA processing endoribonuclease activity"/>
    <property type="evidence" value="ECO:0007669"/>
    <property type="project" value="UniProtKB-EC"/>
</dbReference>
<evidence type="ECO:0000313" key="2">
    <source>
        <dbReference type="EMBL" id="AWT61045.1"/>
    </source>
</evidence>
<dbReference type="KEGG" id="mtar:DF168_02271"/>
<proteinExistence type="predicted"/>
<keyword evidence="2" id="KW-0378">Hydrolase</keyword>
<dbReference type="Proteomes" id="UP000247465">
    <property type="component" value="Chromosome"/>
</dbReference>
<feature type="domain" description="Metallo-beta-lactamase" evidence="1">
    <location>
        <begin position="49"/>
        <end position="231"/>
    </location>
</feature>
<name>A0A2Z4AH37_9BACT</name>
<accession>A0A2Z4AH37</accession>
<dbReference type="InterPro" id="IPR036866">
    <property type="entry name" value="RibonucZ/Hydroxyglut_hydro"/>
</dbReference>
<dbReference type="CDD" id="cd16279">
    <property type="entry name" value="metallo-hydrolase-like_MBL-fold"/>
    <property type="match status" value="1"/>
</dbReference>
<sequence length="259" mass="29109">MEVIFLGTGTSQGVPMIAHDSPGLDLENPKNWRTRPSIHVIMDGFHIQVDAGQEFRVQCLANDIRQVDTFILTHGHADHISGMDDLRRFCTIRGSTALPVYSTAVGLQRVRDVFPYADREIPEQRYYPAFQLMEMPSRLELEGGSVESTLLPHGKMQVLGLIFTENSTGKKAVYYTDCKEVDVKQRKLARGADLVVLDALQPKKHRTHMSIGEAVETALDIGAPQTYLTHMAFMVDHDTFDRTLPNGISLAYDRLRVEL</sequence>
<dbReference type="Gene3D" id="3.60.15.10">
    <property type="entry name" value="Ribonuclease Z/Hydroxyacylglutathione hydrolase-like"/>
    <property type="match status" value="1"/>
</dbReference>
<dbReference type="Pfam" id="PF12706">
    <property type="entry name" value="Lactamase_B_2"/>
    <property type="match status" value="1"/>
</dbReference>
<dbReference type="AlphaFoldDB" id="A0A2Z4AH37"/>
<dbReference type="EC" id="3.1.26.11" evidence="2"/>
<evidence type="ECO:0000313" key="3">
    <source>
        <dbReference type="Proteomes" id="UP000247465"/>
    </source>
</evidence>
<dbReference type="PANTHER" id="PTHR42663">
    <property type="entry name" value="HYDROLASE C777.06C-RELATED-RELATED"/>
    <property type="match status" value="1"/>
</dbReference>
<dbReference type="EMBL" id="CP029803">
    <property type="protein sequence ID" value="AWT61045.1"/>
    <property type="molecule type" value="Genomic_DNA"/>
</dbReference>
<organism evidence="2 3">
    <name type="scientific">Candidatus Moanibacter tarae</name>
    <dbReference type="NCBI Taxonomy" id="2200854"/>
    <lineage>
        <taxon>Bacteria</taxon>
        <taxon>Pseudomonadati</taxon>
        <taxon>Verrucomicrobiota</taxon>
        <taxon>Opitutia</taxon>
        <taxon>Puniceicoccales</taxon>
        <taxon>Puniceicoccales incertae sedis</taxon>
        <taxon>Candidatus Moanibacter</taxon>
    </lineage>
</organism>
<dbReference type="SUPFAM" id="SSF56281">
    <property type="entry name" value="Metallo-hydrolase/oxidoreductase"/>
    <property type="match status" value="1"/>
</dbReference>
<protein>
    <submittedName>
        <fullName evidence="2">Ribonuclease BN</fullName>
        <ecNumber evidence="2">3.1.26.11</ecNumber>
    </submittedName>
</protein>
<evidence type="ECO:0000259" key="1">
    <source>
        <dbReference type="Pfam" id="PF12706"/>
    </source>
</evidence>
<dbReference type="InterPro" id="IPR001279">
    <property type="entry name" value="Metallo-B-lactamas"/>
</dbReference>
<reference evidence="2 3" key="1">
    <citation type="submission" date="2018-06" db="EMBL/GenBank/DDBJ databases">
        <title>Draft Genome Sequence of a Novel Marine Bacterium Related to the Verrucomicrobia.</title>
        <authorList>
            <person name="Vosseberg J."/>
            <person name="Martijn J."/>
            <person name="Ettema T.J.G."/>
        </authorList>
    </citation>
    <scope>NUCLEOTIDE SEQUENCE [LARGE SCALE GENOMIC DNA]</scope>
    <source>
        <strain evidence="2">TARA_B100001123</strain>
    </source>
</reference>
<dbReference type="PANTHER" id="PTHR42663:SF6">
    <property type="entry name" value="HYDROLASE C777.06C-RELATED"/>
    <property type="match status" value="1"/>
</dbReference>
<gene>
    <name evidence="2" type="primary">rbn</name>
    <name evidence="2" type="ORF">DF168_02271</name>
</gene>